<name>A0ABU0GCG1_9HYPH</name>
<reference evidence="1 2" key="1">
    <citation type="submission" date="2023-07" db="EMBL/GenBank/DDBJ databases">
        <title>Genomic Encyclopedia of Type Strains, Phase IV (KMG-IV): sequencing the most valuable type-strain genomes for metagenomic binning, comparative biology and taxonomic classification.</title>
        <authorList>
            <person name="Goeker M."/>
        </authorList>
    </citation>
    <scope>NUCLEOTIDE SEQUENCE [LARGE SCALE GENOMIC DNA]</scope>
    <source>
        <strain evidence="1 2">DSM 1111</strain>
    </source>
</reference>
<keyword evidence="2" id="KW-1185">Reference proteome</keyword>
<dbReference type="EMBL" id="JAUSUW010000010">
    <property type="protein sequence ID" value="MDQ0422302.1"/>
    <property type="molecule type" value="Genomic_DNA"/>
</dbReference>
<accession>A0ABU0GCG1</accession>
<comment type="caution">
    <text evidence="1">The sequence shown here is derived from an EMBL/GenBank/DDBJ whole genome shotgun (WGS) entry which is preliminary data.</text>
</comment>
<organism evidence="1 2">
    <name type="scientific">Peteryoungia aggregata LMG 23059</name>
    <dbReference type="NCBI Taxonomy" id="1368425"/>
    <lineage>
        <taxon>Bacteria</taxon>
        <taxon>Pseudomonadati</taxon>
        <taxon>Pseudomonadota</taxon>
        <taxon>Alphaproteobacteria</taxon>
        <taxon>Hyphomicrobiales</taxon>
        <taxon>Rhizobiaceae</taxon>
        <taxon>Peteryoungia</taxon>
    </lineage>
</organism>
<gene>
    <name evidence="1" type="ORF">J2045_003350</name>
</gene>
<dbReference type="RefSeq" id="WP_307374735.1">
    <property type="nucleotide sequence ID" value="NZ_JAUSUW010000010.1"/>
</dbReference>
<protein>
    <submittedName>
        <fullName evidence="1">Uncharacterized protein</fullName>
    </submittedName>
</protein>
<sequence length="186" mass="20886">MKTVVQKTVTKQMNLKAGQYQSYVVANTRGVGRQGILAYDIFSVKGGIRAENYKGLRSVAVKSRLNSKIQISDRGSVRSDVWNNPRIFKRSFATKGGFYMMRSREAGVKAPRVLWTHDSRSWQPRSARGRFASTGTGPKWGKIRRLFGPALREEIPDGDSASIFMAQAPAVLEEAVTKRITKLMRF</sequence>
<proteinExistence type="predicted"/>
<evidence type="ECO:0000313" key="1">
    <source>
        <dbReference type="EMBL" id="MDQ0422302.1"/>
    </source>
</evidence>
<dbReference type="Proteomes" id="UP001238496">
    <property type="component" value="Unassembled WGS sequence"/>
</dbReference>
<evidence type="ECO:0000313" key="2">
    <source>
        <dbReference type="Proteomes" id="UP001238496"/>
    </source>
</evidence>